<keyword evidence="2" id="KW-1133">Transmembrane helix</keyword>
<evidence type="ECO:0000256" key="1">
    <source>
        <dbReference type="SAM" id="MobiDB-lite"/>
    </source>
</evidence>
<protein>
    <submittedName>
        <fullName evidence="4">Uncharacterized protein</fullName>
    </submittedName>
</protein>
<reference evidence="4" key="2">
    <citation type="submission" date="2021-09" db="EMBL/GenBank/DDBJ databases">
        <authorList>
            <person name="Gilroy R."/>
        </authorList>
    </citation>
    <scope>NUCLEOTIDE SEQUENCE</scope>
    <source>
        <strain evidence="4">ChiGjej3B3-7470</strain>
    </source>
</reference>
<proteinExistence type="predicted"/>
<dbReference type="EMBL" id="DYZF01000283">
    <property type="protein sequence ID" value="HJE52510.1"/>
    <property type="molecule type" value="Genomic_DNA"/>
</dbReference>
<feature type="region of interest" description="Disordered" evidence="1">
    <location>
        <begin position="158"/>
        <end position="307"/>
    </location>
</feature>
<keyword evidence="2" id="KW-0472">Membrane</keyword>
<accession>A0A921ES93</accession>
<keyword evidence="2" id="KW-0812">Transmembrane</keyword>
<sequence length="339" mass="33679">MRPASLLASLLVALGGLALAAPAASADVTNGHCTSDTGVTLVVDFQDLGGKTIIKCVEDVTPGTTGLQILQKAGMNPAGTVHDGPGFVCRINDRPSRSETIPITGQPDYRETCRLTPPSGAFWSYWHADNGGSWTFSQFGAGNRAAIVGGYEGWSFSLNRTEDSSPRPGVKPLRPKAEPTKAPSSQVPAPSTPAPRPTTSSAAPTSKAPASKAPASKVPATKSPTAKAPAPASKSPASTAPTAAKTTAAGSTASAVESTTAASASGTASASATTPDATTPAASPSSMSAEPSATATETPAPPVAAEQADSVPVGTLVGAGAVATLGAAGGVVWWRRRGV</sequence>
<evidence type="ECO:0000313" key="5">
    <source>
        <dbReference type="Proteomes" id="UP000712713"/>
    </source>
</evidence>
<dbReference type="AlphaFoldDB" id="A0A921ES93"/>
<feature type="transmembrane region" description="Helical" evidence="2">
    <location>
        <begin position="313"/>
        <end position="334"/>
    </location>
</feature>
<feature type="signal peptide" evidence="3">
    <location>
        <begin position="1"/>
        <end position="20"/>
    </location>
</feature>
<dbReference type="Proteomes" id="UP000712713">
    <property type="component" value="Unassembled WGS sequence"/>
</dbReference>
<organism evidence="4 5">
    <name type="scientific">Tessaracoccus flavescens</name>
    <dbReference type="NCBI Taxonomy" id="399497"/>
    <lineage>
        <taxon>Bacteria</taxon>
        <taxon>Bacillati</taxon>
        <taxon>Actinomycetota</taxon>
        <taxon>Actinomycetes</taxon>
        <taxon>Propionibacteriales</taxon>
        <taxon>Propionibacteriaceae</taxon>
        <taxon>Tessaracoccus</taxon>
    </lineage>
</organism>
<comment type="caution">
    <text evidence="4">The sequence shown here is derived from an EMBL/GenBank/DDBJ whole genome shotgun (WGS) entry which is preliminary data.</text>
</comment>
<evidence type="ECO:0000256" key="3">
    <source>
        <dbReference type="SAM" id="SignalP"/>
    </source>
</evidence>
<feature type="chain" id="PRO_5038844586" evidence="3">
    <location>
        <begin position="21"/>
        <end position="339"/>
    </location>
</feature>
<name>A0A921ES93_9ACTN</name>
<evidence type="ECO:0000313" key="4">
    <source>
        <dbReference type="EMBL" id="HJE52510.1"/>
    </source>
</evidence>
<feature type="compositionally biased region" description="Low complexity" evidence="1">
    <location>
        <begin position="197"/>
        <end position="306"/>
    </location>
</feature>
<gene>
    <name evidence="4" type="ORF">K8V15_11145</name>
</gene>
<reference evidence="4" key="1">
    <citation type="journal article" date="2021" name="PeerJ">
        <title>Extensive microbial diversity within the chicken gut microbiome revealed by metagenomics and culture.</title>
        <authorList>
            <person name="Gilroy R."/>
            <person name="Ravi A."/>
            <person name="Getino M."/>
            <person name="Pursley I."/>
            <person name="Horton D.L."/>
            <person name="Alikhan N.F."/>
            <person name="Baker D."/>
            <person name="Gharbi K."/>
            <person name="Hall N."/>
            <person name="Watson M."/>
            <person name="Adriaenssens E.M."/>
            <person name="Foster-Nyarko E."/>
            <person name="Jarju S."/>
            <person name="Secka A."/>
            <person name="Antonio M."/>
            <person name="Oren A."/>
            <person name="Chaudhuri R.R."/>
            <person name="La Ragione R."/>
            <person name="Hildebrand F."/>
            <person name="Pallen M.J."/>
        </authorList>
    </citation>
    <scope>NUCLEOTIDE SEQUENCE</scope>
    <source>
        <strain evidence="4">ChiGjej3B3-7470</strain>
    </source>
</reference>
<keyword evidence="3" id="KW-0732">Signal</keyword>
<evidence type="ECO:0000256" key="2">
    <source>
        <dbReference type="SAM" id="Phobius"/>
    </source>
</evidence>